<name>A0A9D4H044_DREPO</name>
<evidence type="ECO:0000313" key="2">
    <source>
        <dbReference type="Proteomes" id="UP000828390"/>
    </source>
</evidence>
<dbReference type="Gene3D" id="3.40.50.300">
    <property type="entry name" value="P-loop containing nucleotide triphosphate hydrolases"/>
    <property type="match status" value="1"/>
</dbReference>
<comment type="caution">
    <text evidence="1">The sequence shown here is derived from an EMBL/GenBank/DDBJ whole genome shotgun (WGS) entry which is preliminary data.</text>
</comment>
<gene>
    <name evidence="1" type="ORF">DPMN_128076</name>
</gene>
<keyword evidence="2" id="KW-1185">Reference proteome</keyword>
<reference evidence="1" key="1">
    <citation type="journal article" date="2019" name="bioRxiv">
        <title>The Genome of the Zebra Mussel, Dreissena polymorpha: A Resource for Invasive Species Research.</title>
        <authorList>
            <person name="McCartney M.A."/>
            <person name="Auch B."/>
            <person name="Kono T."/>
            <person name="Mallez S."/>
            <person name="Zhang Y."/>
            <person name="Obille A."/>
            <person name="Becker A."/>
            <person name="Abrahante J.E."/>
            <person name="Garbe J."/>
            <person name="Badalamenti J.P."/>
            <person name="Herman A."/>
            <person name="Mangelson H."/>
            <person name="Liachko I."/>
            <person name="Sullivan S."/>
            <person name="Sone E.D."/>
            <person name="Koren S."/>
            <person name="Silverstein K.A.T."/>
            <person name="Beckman K.B."/>
            <person name="Gohl D.M."/>
        </authorList>
    </citation>
    <scope>NUCLEOTIDE SEQUENCE</scope>
    <source>
        <strain evidence="1">Duluth1</strain>
        <tissue evidence="1">Whole animal</tissue>
    </source>
</reference>
<dbReference type="InterPro" id="IPR027417">
    <property type="entry name" value="P-loop_NTPase"/>
</dbReference>
<protein>
    <submittedName>
        <fullName evidence="1">Uncharacterized protein</fullName>
    </submittedName>
</protein>
<organism evidence="1 2">
    <name type="scientific">Dreissena polymorpha</name>
    <name type="common">Zebra mussel</name>
    <name type="synonym">Mytilus polymorpha</name>
    <dbReference type="NCBI Taxonomy" id="45954"/>
    <lineage>
        <taxon>Eukaryota</taxon>
        <taxon>Metazoa</taxon>
        <taxon>Spiralia</taxon>
        <taxon>Lophotrochozoa</taxon>
        <taxon>Mollusca</taxon>
        <taxon>Bivalvia</taxon>
        <taxon>Autobranchia</taxon>
        <taxon>Heteroconchia</taxon>
        <taxon>Euheterodonta</taxon>
        <taxon>Imparidentia</taxon>
        <taxon>Neoheterodontei</taxon>
        <taxon>Myida</taxon>
        <taxon>Dreissenoidea</taxon>
        <taxon>Dreissenidae</taxon>
        <taxon>Dreissena</taxon>
    </lineage>
</organism>
<proteinExistence type="predicted"/>
<reference evidence="1" key="2">
    <citation type="submission" date="2020-11" db="EMBL/GenBank/DDBJ databases">
        <authorList>
            <person name="McCartney M.A."/>
            <person name="Auch B."/>
            <person name="Kono T."/>
            <person name="Mallez S."/>
            <person name="Becker A."/>
            <person name="Gohl D.M."/>
            <person name="Silverstein K.A.T."/>
            <person name="Koren S."/>
            <person name="Bechman K.B."/>
            <person name="Herman A."/>
            <person name="Abrahante J.E."/>
            <person name="Garbe J."/>
        </authorList>
    </citation>
    <scope>NUCLEOTIDE SEQUENCE</scope>
    <source>
        <strain evidence="1">Duluth1</strain>
        <tissue evidence="1">Whole animal</tissue>
    </source>
</reference>
<evidence type="ECO:0000313" key="1">
    <source>
        <dbReference type="EMBL" id="KAH3826180.1"/>
    </source>
</evidence>
<dbReference type="EMBL" id="JAIWYP010000005">
    <property type="protein sequence ID" value="KAH3826180.1"/>
    <property type="molecule type" value="Genomic_DNA"/>
</dbReference>
<accession>A0A9D4H044</accession>
<sequence length="1368" mass="154002">MLTERKSFADGEPGIGKTTFLTKLALDWCDVAISQNQEHKATFSDVDTLKEFNFLFYISLRDAMDQREKVEFSSEWLYGLLITLSLLDHPVTCEMWDVVLQSTEQSNLDESHIPVSDLRSKLCSSDMSNIAILVENGNMGLFELLRETSTRILDLRTAECASFASAILHTFNKLTKLYLNGTYMGRCQLNLPDSLQCIRLQKVECSSEWLYGLLITLSLLDHPVTCEMWDVVLQSTEISNKDDSHIPEYNLRSKLCSSDMSNIAILVENGNMGLFELLRETSTRILDLRTAECASFASAILHTFNKLTKLYLNGTYMGRCQLNLPDSLQCIRLQKVECSSEWLYGLLITLSSLDHPVTCEMWDVVLQSTEISNKDDSHIPEYDLRSKLCSSDMSNIEILVVNGNIGLFELLRDTGTGILDLRTAGCVSLASTIIHTLNKLTKLYLWGTYMGRCELNLPDSLQCVSLQKVEFSSEWLYGLLITLSLLDHPVTCEMLDVVLQSTEQSNLDESHIPVSDLRSKLCSSDMSNIKILVENGNMGLFELLRETSTRILDLRTAECASLASTIIHTLNKLTKLYLWGTYMGRCELNLPDSLQCVSLQKVEFSSEWLYGLLITLSLLDHPVTCEMWDVVLQSTEQSNLDESHIPVSDLRSKLCSSDMSNIAILVENGNMGLFELLRETSTRILDLRTAECASFASAILHTFNKLTKLYLNGTYMGRCQLNLPDSLQCIRLQKVECSSEWLYGLLITLSLLDHPVTCEMLDVVLQSTEQSILDESHIPVSDLRSKLCSSDMSNIKILVENGNMGLFELLRETSTRILDLRTAECASFASAILHMFNKLTKLYLNGTYMGRCQLNLPDSLQCIRLQKVECSSEWLYGLLITLSLLDHPVTCEMWDVVLQSTEISNEDDSHIPEYDLRSKLCSSDMSNIKILVENGNMGLFELLRETSTRILDLRTAECASFASAILHTFNKLAKLYLNGTYMGRCQLNLPDSLQCIRLQKVECSSEWLYGLLITLSLLDHPVTCEMWDVVLQSTEISNKGYSHIPEYDLRSKLCSSDMSNIEILVVNGNMGLFELLRETGTGILDLRTADCVSLASTIIHTLNKLTKLYLWGTYMGRCELNLPDSLQCVSLQKVEFSSEWLYGLLITLSLLDHPVTCEMWDVVLQSTEQSNLDESHIPVSDLRSKLCSSDMSNIKILVEHGNMGLFELLRETSTRILDLGTAECASFASAILHTFNKLTKLYLNGTYMGRCDLNLPDSLQCISLQKVECSSEWLYGLLITLSLLDHHVTCEMLDVVLQSTEISNEDDSHIPEYDLRSKLCSSDMSNIAILVVNGNIGLFELLRETSTRIQDLRTAECASFASAIPHAQ</sequence>
<dbReference type="Proteomes" id="UP000828390">
    <property type="component" value="Unassembled WGS sequence"/>
</dbReference>